<name>A0A3G5A885_9VIRU</name>
<protein>
    <submittedName>
        <fullName evidence="2">Uncharacterized protein</fullName>
    </submittedName>
</protein>
<evidence type="ECO:0000313" key="2">
    <source>
        <dbReference type="EMBL" id="AYV83272.1"/>
    </source>
</evidence>
<gene>
    <name evidence="2" type="ORF">Hyperionvirus5_78</name>
</gene>
<organism evidence="2">
    <name type="scientific">Hyperionvirus sp</name>
    <dbReference type="NCBI Taxonomy" id="2487770"/>
    <lineage>
        <taxon>Viruses</taxon>
        <taxon>Varidnaviria</taxon>
        <taxon>Bamfordvirae</taxon>
        <taxon>Nucleocytoviricota</taxon>
        <taxon>Megaviricetes</taxon>
        <taxon>Imitervirales</taxon>
        <taxon>Mimiviridae</taxon>
        <taxon>Klosneuvirinae</taxon>
    </lineage>
</organism>
<reference evidence="2" key="1">
    <citation type="submission" date="2018-10" db="EMBL/GenBank/DDBJ databases">
        <title>Hidden diversity of soil giant viruses.</title>
        <authorList>
            <person name="Schulz F."/>
            <person name="Alteio L."/>
            <person name="Goudeau D."/>
            <person name="Ryan E.M."/>
            <person name="Malmstrom R.R."/>
            <person name="Blanchard J."/>
            <person name="Woyke T."/>
        </authorList>
    </citation>
    <scope>NUCLEOTIDE SEQUENCE</scope>
    <source>
        <strain evidence="2">HYV1</strain>
    </source>
</reference>
<feature type="region of interest" description="Disordered" evidence="1">
    <location>
        <begin position="111"/>
        <end position="130"/>
    </location>
</feature>
<proteinExistence type="predicted"/>
<feature type="compositionally biased region" description="Basic and acidic residues" evidence="1">
    <location>
        <begin position="115"/>
        <end position="127"/>
    </location>
</feature>
<dbReference type="EMBL" id="MK072387">
    <property type="protein sequence ID" value="AYV83272.1"/>
    <property type="molecule type" value="Genomic_DNA"/>
</dbReference>
<evidence type="ECO:0000256" key="1">
    <source>
        <dbReference type="SAM" id="MobiDB-lite"/>
    </source>
</evidence>
<sequence>MGVTTSEGNFHIFDNQIEKINWADNPDLEDTIGPSTDLSFCSKCHQFMDDLKKSDRQGRFQCLNECLSTPAPVPLDTADVKPIDDPDVNFICATIITNSCFKKPKSRKRKSAKHVKFDPSLPHDPRYDPPIMNMKSTTLKARLQALKNDGRLCRDYYQTSLVT</sequence>
<accession>A0A3G5A885</accession>